<feature type="transmembrane region" description="Helical" evidence="8">
    <location>
        <begin position="299"/>
        <end position="320"/>
    </location>
</feature>
<evidence type="ECO:0000256" key="6">
    <source>
        <dbReference type="ARBA" id="ARBA00022989"/>
    </source>
</evidence>
<comment type="similarity">
    <text evidence="2">Belongs to the ABC-4 integral membrane protein family. LolC/E subfamily.</text>
</comment>
<name>A0A2Z3HVA2_9CAUL</name>
<keyword evidence="3" id="KW-0813">Transport</keyword>
<dbReference type="Pfam" id="PF12704">
    <property type="entry name" value="MacB_PCD"/>
    <property type="match status" value="1"/>
</dbReference>
<evidence type="ECO:0000313" key="11">
    <source>
        <dbReference type="EMBL" id="AWM78765.1"/>
    </source>
</evidence>
<feature type="domain" description="MacB-like periplasmic core" evidence="10">
    <location>
        <begin position="50"/>
        <end position="268"/>
    </location>
</feature>
<dbReference type="RefSeq" id="WP_110451331.1">
    <property type="nucleotide sequence ID" value="NZ_CP029479.1"/>
</dbReference>
<evidence type="ECO:0000256" key="2">
    <source>
        <dbReference type="ARBA" id="ARBA00005236"/>
    </source>
</evidence>
<dbReference type="InterPro" id="IPR011925">
    <property type="entry name" value="LolCE_TM"/>
</dbReference>
<dbReference type="OrthoDB" id="9808461at2"/>
<protein>
    <submittedName>
        <fullName evidence="11">Lipoprotein-releasing ABC transporter permease subunit</fullName>
    </submittedName>
</protein>
<dbReference type="InterPro" id="IPR025857">
    <property type="entry name" value="MacB_PCD"/>
</dbReference>
<evidence type="ECO:0000256" key="5">
    <source>
        <dbReference type="ARBA" id="ARBA00022692"/>
    </source>
</evidence>
<dbReference type="PANTHER" id="PTHR30489">
    <property type="entry name" value="LIPOPROTEIN-RELEASING SYSTEM TRANSMEMBRANE PROTEIN LOLE"/>
    <property type="match status" value="1"/>
</dbReference>
<dbReference type="AlphaFoldDB" id="A0A2Z3HVA2"/>
<dbReference type="KEGG" id="phb:HYN04_07015"/>
<evidence type="ECO:0000256" key="4">
    <source>
        <dbReference type="ARBA" id="ARBA00022475"/>
    </source>
</evidence>
<keyword evidence="11" id="KW-0449">Lipoprotein</keyword>
<feature type="transmembrane region" description="Helical" evidence="8">
    <location>
        <begin position="43"/>
        <end position="69"/>
    </location>
</feature>
<dbReference type="GO" id="GO:0042953">
    <property type="term" value="P:lipoprotein transport"/>
    <property type="evidence" value="ECO:0007669"/>
    <property type="project" value="InterPro"/>
</dbReference>
<dbReference type="InterPro" id="IPR003838">
    <property type="entry name" value="ABC3_permease_C"/>
</dbReference>
<evidence type="ECO:0000256" key="1">
    <source>
        <dbReference type="ARBA" id="ARBA00004651"/>
    </source>
</evidence>
<feature type="transmembrane region" description="Helical" evidence="8">
    <location>
        <begin position="402"/>
        <end position="421"/>
    </location>
</feature>
<dbReference type="GO" id="GO:0098797">
    <property type="term" value="C:plasma membrane protein complex"/>
    <property type="evidence" value="ECO:0007669"/>
    <property type="project" value="TreeGrafter"/>
</dbReference>
<keyword evidence="5 8" id="KW-0812">Transmembrane</keyword>
<accession>A0A2Z3HVA2</accession>
<dbReference type="Pfam" id="PF02687">
    <property type="entry name" value="FtsX"/>
    <property type="match status" value="1"/>
</dbReference>
<comment type="subcellular location">
    <subcellularLocation>
        <location evidence="1">Cell membrane</location>
        <topology evidence="1">Multi-pass membrane protein</topology>
    </subcellularLocation>
</comment>
<keyword evidence="4" id="KW-1003">Cell membrane</keyword>
<dbReference type="InterPro" id="IPR051447">
    <property type="entry name" value="Lipoprotein-release_system"/>
</dbReference>
<reference evidence="12" key="1">
    <citation type="submission" date="2018-05" db="EMBL/GenBank/DDBJ databases">
        <title>Genome sequencing of Phenylobacterium sp. HYN0004.</title>
        <authorList>
            <person name="Yi H."/>
            <person name="Baek C."/>
        </authorList>
    </citation>
    <scope>NUCLEOTIDE SEQUENCE [LARGE SCALE GENOMIC DNA]</scope>
    <source>
        <strain evidence="12">HYN0004</strain>
    </source>
</reference>
<evidence type="ECO:0000256" key="3">
    <source>
        <dbReference type="ARBA" id="ARBA00022448"/>
    </source>
</evidence>
<dbReference type="EMBL" id="CP029479">
    <property type="protein sequence ID" value="AWM78765.1"/>
    <property type="molecule type" value="Genomic_DNA"/>
</dbReference>
<dbReference type="GO" id="GO:0044874">
    <property type="term" value="P:lipoprotein localization to outer membrane"/>
    <property type="evidence" value="ECO:0007669"/>
    <property type="project" value="TreeGrafter"/>
</dbReference>
<evidence type="ECO:0000259" key="10">
    <source>
        <dbReference type="Pfam" id="PF12704"/>
    </source>
</evidence>
<evidence type="ECO:0000256" key="7">
    <source>
        <dbReference type="ARBA" id="ARBA00023136"/>
    </source>
</evidence>
<proteinExistence type="inferred from homology"/>
<organism evidence="11 12">
    <name type="scientific">Phenylobacterium parvum</name>
    <dbReference type="NCBI Taxonomy" id="2201350"/>
    <lineage>
        <taxon>Bacteria</taxon>
        <taxon>Pseudomonadati</taxon>
        <taxon>Pseudomonadota</taxon>
        <taxon>Alphaproteobacteria</taxon>
        <taxon>Caulobacterales</taxon>
        <taxon>Caulobacteraceae</taxon>
        <taxon>Phenylobacterium</taxon>
    </lineage>
</organism>
<evidence type="ECO:0000259" key="9">
    <source>
        <dbReference type="Pfam" id="PF02687"/>
    </source>
</evidence>
<feature type="transmembrane region" description="Helical" evidence="8">
    <location>
        <begin position="341"/>
        <end position="371"/>
    </location>
</feature>
<keyword evidence="6 8" id="KW-1133">Transmembrane helix</keyword>
<dbReference type="NCBIfam" id="TIGR02212">
    <property type="entry name" value="lolCE"/>
    <property type="match status" value="1"/>
</dbReference>
<dbReference type="PANTHER" id="PTHR30489:SF0">
    <property type="entry name" value="LIPOPROTEIN-RELEASING SYSTEM TRANSMEMBRANE PROTEIN LOLE"/>
    <property type="match status" value="1"/>
</dbReference>
<evidence type="ECO:0000256" key="8">
    <source>
        <dbReference type="SAM" id="Phobius"/>
    </source>
</evidence>
<sequence length="439" mass="46275">MPDPAASASSDPRPFELRPAGPFSRWERMVAGRYLRSKRREGGVALIGVIAYVGIALAVAVLIIVMSVMNGFRAELLSRILGFNGHVFVTAAPASGLDPASLAGRLAKLPGVVQASPIIEGQVMAVGDGQVSGAIVRGVSRADLKATRLVADNISPGGLEGWGEGEYGGDRVLVGERLAASLGLRPGDPITLISPNGAATAFGDAPQRKTFIVSGVFSVGMSEYDQTFLYMPIEQAGLFFGREGAPDFIELRLSDPDRAAALKAEVAALAGPAASVSDWTERNAAFWGALKVERNVMRLILMMLVLIAAANIISGLIMLVKNKGRDIAILRTMGAGQGAILRIFFMAGAAVGVAGALTGLALGVVFCTYIGPIQQAVEWVTGARVFASDVYYLSRIPARIDWGEVALILGWSLVAAFLATLPPAWRASRLDPVEALRYE</sequence>
<feature type="domain" description="ABC3 transporter permease C-terminal" evidence="9">
    <location>
        <begin position="299"/>
        <end position="432"/>
    </location>
</feature>
<dbReference type="Proteomes" id="UP000247763">
    <property type="component" value="Chromosome"/>
</dbReference>
<gene>
    <name evidence="11" type="ORF">HYN04_07015</name>
</gene>
<keyword evidence="7 8" id="KW-0472">Membrane</keyword>
<evidence type="ECO:0000313" key="12">
    <source>
        <dbReference type="Proteomes" id="UP000247763"/>
    </source>
</evidence>
<keyword evidence="12" id="KW-1185">Reference proteome</keyword>